<feature type="compositionally biased region" description="Basic and acidic residues" evidence="1">
    <location>
        <begin position="78"/>
        <end position="87"/>
    </location>
</feature>
<feature type="non-terminal residue" evidence="2">
    <location>
        <position position="142"/>
    </location>
</feature>
<evidence type="ECO:0000313" key="2">
    <source>
        <dbReference type="EMBL" id="KIL60328.1"/>
    </source>
</evidence>
<protein>
    <submittedName>
        <fullName evidence="2">Uncharacterized protein</fullName>
    </submittedName>
</protein>
<name>A0A0C2WVG2_AMAMK</name>
<reference evidence="2 3" key="1">
    <citation type="submission" date="2014-04" db="EMBL/GenBank/DDBJ databases">
        <title>Evolutionary Origins and Diversification of the Mycorrhizal Mutualists.</title>
        <authorList>
            <consortium name="DOE Joint Genome Institute"/>
            <consortium name="Mycorrhizal Genomics Consortium"/>
            <person name="Kohler A."/>
            <person name="Kuo A."/>
            <person name="Nagy L.G."/>
            <person name="Floudas D."/>
            <person name="Copeland A."/>
            <person name="Barry K.W."/>
            <person name="Cichocki N."/>
            <person name="Veneault-Fourrey C."/>
            <person name="LaButti K."/>
            <person name="Lindquist E.A."/>
            <person name="Lipzen A."/>
            <person name="Lundell T."/>
            <person name="Morin E."/>
            <person name="Murat C."/>
            <person name="Riley R."/>
            <person name="Ohm R."/>
            <person name="Sun H."/>
            <person name="Tunlid A."/>
            <person name="Henrissat B."/>
            <person name="Grigoriev I.V."/>
            <person name="Hibbett D.S."/>
            <person name="Martin F."/>
        </authorList>
    </citation>
    <scope>NUCLEOTIDE SEQUENCE [LARGE SCALE GENOMIC DNA]</scope>
    <source>
        <strain evidence="2 3">Koide BX008</strain>
    </source>
</reference>
<accession>A0A0C2WVG2</accession>
<proteinExistence type="predicted"/>
<dbReference type="AlphaFoldDB" id="A0A0C2WVG2"/>
<sequence length="142" mass="16651">MEKVQNHALRWITGAFKTTPTSSLHILADVPPVTVSMNRMFRMTAVRVNKAPNNHILKKRLEKIRSEVPTRRGKKGTKRDDGIRRRNPLRERAWNTLKTDEFFDLTHDENNPGSRVVDLFADRITFEHFSHPPKKSKDFDKY</sequence>
<dbReference type="HOGENOM" id="CLU_1820340_0_0_1"/>
<organism evidence="2 3">
    <name type="scientific">Amanita muscaria (strain Koide BX008)</name>
    <dbReference type="NCBI Taxonomy" id="946122"/>
    <lineage>
        <taxon>Eukaryota</taxon>
        <taxon>Fungi</taxon>
        <taxon>Dikarya</taxon>
        <taxon>Basidiomycota</taxon>
        <taxon>Agaricomycotina</taxon>
        <taxon>Agaricomycetes</taxon>
        <taxon>Agaricomycetidae</taxon>
        <taxon>Agaricales</taxon>
        <taxon>Pluteineae</taxon>
        <taxon>Amanitaceae</taxon>
        <taxon>Amanita</taxon>
    </lineage>
</organism>
<evidence type="ECO:0000313" key="3">
    <source>
        <dbReference type="Proteomes" id="UP000054549"/>
    </source>
</evidence>
<dbReference type="Proteomes" id="UP000054549">
    <property type="component" value="Unassembled WGS sequence"/>
</dbReference>
<gene>
    <name evidence="2" type="ORF">M378DRAFT_83888</name>
</gene>
<dbReference type="OrthoDB" id="3068205at2759"/>
<dbReference type="EMBL" id="KN818300">
    <property type="protein sequence ID" value="KIL60328.1"/>
    <property type="molecule type" value="Genomic_DNA"/>
</dbReference>
<feature type="region of interest" description="Disordered" evidence="1">
    <location>
        <begin position="67"/>
        <end position="87"/>
    </location>
</feature>
<evidence type="ECO:0000256" key="1">
    <source>
        <dbReference type="SAM" id="MobiDB-lite"/>
    </source>
</evidence>
<dbReference type="InParanoid" id="A0A0C2WVG2"/>
<keyword evidence="3" id="KW-1185">Reference proteome</keyword>